<feature type="chain" id="PRO_5046434871" evidence="3">
    <location>
        <begin position="32"/>
        <end position="951"/>
    </location>
</feature>
<dbReference type="RefSeq" id="WP_405276375.1">
    <property type="nucleotide sequence ID" value="NZ_JBBHLI010000001.1"/>
</dbReference>
<protein>
    <submittedName>
        <fullName evidence="5">Prolyl oligopeptidase family serine peptidase</fullName>
    </submittedName>
</protein>
<feature type="compositionally biased region" description="Acidic residues" evidence="2">
    <location>
        <begin position="339"/>
        <end position="349"/>
    </location>
</feature>
<evidence type="ECO:0000313" key="5">
    <source>
        <dbReference type="EMBL" id="MEK9499564.1"/>
    </source>
</evidence>
<feature type="signal peptide" evidence="3">
    <location>
        <begin position="1"/>
        <end position="31"/>
    </location>
</feature>
<proteinExistence type="predicted"/>
<organism evidence="5 6">
    <name type="scientific">Gaopeijia maritima</name>
    <dbReference type="NCBI Taxonomy" id="3119007"/>
    <lineage>
        <taxon>Bacteria</taxon>
        <taxon>Pseudomonadati</taxon>
        <taxon>Gemmatimonadota</taxon>
        <taxon>Longimicrobiia</taxon>
        <taxon>Gaopeijiales</taxon>
        <taxon>Gaopeijiaceae</taxon>
        <taxon>Gaopeijia</taxon>
    </lineage>
</organism>
<gene>
    <name evidence="5" type="ORF">WI372_01040</name>
</gene>
<dbReference type="Pfam" id="PF00326">
    <property type="entry name" value="Peptidase_S9"/>
    <property type="match status" value="1"/>
</dbReference>
<name>A0ABU9E678_9BACT</name>
<feature type="compositionally biased region" description="Low complexity" evidence="2">
    <location>
        <begin position="329"/>
        <end position="338"/>
    </location>
</feature>
<sequence>MRTPPSFHLVRGLRRATGLLLALGLTGAVAAAQDRPRVTEADYDRFESLGSSTMSADGAWLVVDVRRVDDDSELRIHRTDSDSVVVVPHASGPRFSADGRWLGYLIGVSQEEREKAQEANRPVRTKLGLFDLASGTTTERDEVAGFAFSGDGAFLSMRRYGARDADHDGVDVIVRDLQSGAELPFGNISEMSWSDEGALLALVTDAADQVGNGVRLYDAHSGRLRGLDTDEATYLRLGWRDDAADLVVYRTSVEPAFEDTAHVALVWRGLDGDDPESHTLSTGSTAGLSPDIRVVDYRLPSWSDDGSTLFVGLQYRRPAPCPVEEHAMESGNSEAAGEGADESDSEDGENGVRCETPDEDDQPGVEIWHTLDVDPVPQQRVRERQLRQENELAAWHIDDDRLVRLDDEQLESVSVIGGGRAAIGRDETPYDADAMFRQQFFDLYAVDVATGDKEPIAERVTITGGSSPGGRYTLWFAGEDWFAHDLESGTTHNLTEGLGGTFIDLDRTPTQEQMAPFGVAGWMEDDGAVFINDQWDVWMVPMDGGEGRRLTRGAEAEVRYRLTSLDSDDEPGFDDDDVQWFSMYGEWTKQSGYARADRPGAEPETVLFTDARVLGLTKADDADLFVFRQERFDDSPDLFVAGPSLDDARQVTHTNAFLDEFAWGHTELVEYENEWGRRLQGVLTYPADFDPSESYPTIVYQYELLSQGLHQFQVPDPTQYYNQQIWSQNGYFVFRPDIVYRDRQPGVSNVQTLRPAMAAVVASEPAVDPERMGLIGHSWGAYQTTFFVTQDDLFASAVAGAPLTNLMSMYASFYWNSGGTNARIFEISQGRMQVPWWEDFASYEANSPVHHIENMNTPLLMAFGTNDGAVEYNQGVEFYNAARRLGKQMVMLSYQGENHGFSREPNQLDYQSRIMQWFGHYLKGEPAPDWITRGLSYIDQKDRVTKPKVIS</sequence>
<feature type="domain" description="Peptidase S9 prolyl oligopeptidase catalytic" evidence="4">
    <location>
        <begin position="757"/>
        <end position="924"/>
    </location>
</feature>
<dbReference type="SUPFAM" id="SSF53474">
    <property type="entry name" value="alpha/beta-Hydrolases"/>
    <property type="match status" value="1"/>
</dbReference>
<feature type="region of interest" description="Disordered" evidence="2">
    <location>
        <begin position="324"/>
        <end position="364"/>
    </location>
</feature>
<keyword evidence="6" id="KW-1185">Reference proteome</keyword>
<accession>A0ABU9E678</accession>
<keyword evidence="1" id="KW-0378">Hydrolase</keyword>
<comment type="caution">
    <text evidence="5">The sequence shown here is derived from an EMBL/GenBank/DDBJ whole genome shotgun (WGS) entry which is preliminary data.</text>
</comment>
<dbReference type="InterPro" id="IPR001375">
    <property type="entry name" value="Peptidase_S9_cat"/>
</dbReference>
<dbReference type="PANTHER" id="PTHR42776">
    <property type="entry name" value="SERINE PEPTIDASE S9 FAMILY MEMBER"/>
    <property type="match status" value="1"/>
</dbReference>
<evidence type="ECO:0000256" key="1">
    <source>
        <dbReference type="ARBA" id="ARBA00022801"/>
    </source>
</evidence>
<dbReference type="Proteomes" id="UP001484239">
    <property type="component" value="Unassembled WGS sequence"/>
</dbReference>
<keyword evidence="3" id="KW-0732">Signal</keyword>
<dbReference type="InterPro" id="IPR029058">
    <property type="entry name" value="AB_hydrolase_fold"/>
</dbReference>
<dbReference type="EMBL" id="JBBHLI010000001">
    <property type="protein sequence ID" value="MEK9499564.1"/>
    <property type="molecule type" value="Genomic_DNA"/>
</dbReference>
<evidence type="ECO:0000313" key="6">
    <source>
        <dbReference type="Proteomes" id="UP001484239"/>
    </source>
</evidence>
<evidence type="ECO:0000256" key="3">
    <source>
        <dbReference type="SAM" id="SignalP"/>
    </source>
</evidence>
<evidence type="ECO:0000259" key="4">
    <source>
        <dbReference type="Pfam" id="PF00326"/>
    </source>
</evidence>
<dbReference type="Gene3D" id="3.40.50.1820">
    <property type="entry name" value="alpha/beta hydrolase"/>
    <property type="match status" value="1"/>
</dbReference>
<dbReference type="SUPFAM" id="SSF82171">
    <property type="entry name" value="DPP6 N-terminal domain-like"/>
    <property type="match status" value="2"/>
</dbReference>
<dbReference type="PANTHER" id="PTHR42776:SF4">
    <property type="entry name" value="ACYLAMINO-ACID-RELEASING ENZYME"/>
    <property type="match status" value="1"/>
</dbReference>
<reference evidence="5 6" key="1">
    <citation type="submission" date="2024-02" db="EMBL/GenBank/DDBJ databases">
        <title>A novel Gemmatimonadota bacterium.</title>
        <authorList>
            <person name="Du Z.-J."/>
            <person name="Ye Y.-Q."/>
        </authorList>
    </citation>
    <scope>NUCLEOTIDE SEQUENCE [LARGE SCALE GENOMIC DNA]</scope>
    <source>
        <strain evidence="5 6">DH-20</strain>
    </source>
</reference>
<evidence type="ECO:0000256" key="2">
    <source>
        <dbReference type="SAM" id="MobiDB-lite"/>
    </source>
</evidence>